<dbReference type="SMART" id="SM00897">
    <property type="entry name" value="FIST"/>
    <property type="match status" value="1"/>
</dbReference>
<protein>
    <recommendedName>
        <fullName evidence="1">FIST domain-containing protein</fullName>
    </recommendedName>
</protein>
<organism evidence="2 3">
    <name type="scientific">Sparassis crispa</name>
    <dbReference type="NCBI Taxonomy" id="139825"/>
    <lineage>
        <taxon>Eukaryota</taxon>
        <taxon>Fungi</taxon>
        <taxon>Dikarya</taxon>
        <taxon>Basidiomycota</taxon>
        <taxon>Agaricomycotina</taxon>
        <taxon>Agaricomycetes</taxon>
        <taxon>Polyporales</taxon>
        <taxon>Sparassidaceae</taxon>
        <taxon>Sparassis</taxon>
    </lineage>
</organism>
<dbReference type="OrthoDB" id="10251508at2759"/>
<dbReference type="GeneID" id="38782169"/>
<name>A0A401GSP9_9APHY</name>
<dbReference type="Proteomes" id="UP000287166">
    <property type="component" value="Unassembled WGS sequence"/>
</dbReference>
<dbReference type="RefSeq" id="XP_027616165.1">
    <property type="nucleotide sequence ID" value="XM_027760364.1"/>
</dbReference>
<evidence type="ECO:0000259" key="1">
    <source>
        <dbReference type="SMART" id="SM00897"/>
    </source>
</evidence>
<gene>
    <name evidence="2" type="ORF">SCP_0704390</name>
</gene>
<proteinExistence type="predicted"/>
<feature type="domain" description="FIST" evidence="1">
    <location>
        <begin position="30"/>
        <end position="256"/>
    </location>
</feature>
<dbReference type="Pfam" id="PF08495">
    <property type="entry name" value="FIST"/>
    <property type="match status" value="1"/>
</dbReference>
<evidence type="ECO:0000313" key="2">
    <source>
        <dbReference type="EMBL" id="GBE85252.1"/>
    </source>
</evidence>
<evidence type="ECO:0000313" key="3">
    <source>
        <dbReference type="Proteomes" id="UP000287166"/>
    </source>
</evidence>
<dbReference type="InParanoid" id="A0A401GSP9"/>
<dbReference type="EMBL" id="BFAD01000007">
    <property type="protein sequence ID" value="GBE85252.1"/>
    <property type="molecule type" value="Genomic_DNA"/>
</dbReference>
<dbReference type="AlphaFoldDB" id="A0A401GSP9"/>
<accession>A0A401GSP9</accession>
<reference evidence="2 3" key="1">
    <citation type="journal article" date="2018" name="Sci. Rep.">
        <title>Genome sequence of the cauliflower mushroom Sparassis crispa (Hanabiratake) and its association with beneficial usage.</title>
        <authorList>
            <person name="Kiyama R."/>
            <person name="Furutani Y."/>
            <person name="Kawaguchi K."/>
            <person name="Nakanishi T."/>
        </authorList>
    </citation>
    <scope>NUCLEOTIDE SEQUENCE [LARGE SCALE GENOMIC DNA]</scope>
</reference>
<sequence>MALHMSTIISRTASDILSQLSYIRPALSSHIPLFSISVSPNTKADELSALVSHLTSQSSHGIGCLSASIPSTDPTWQESIACSVALFDKSMATPFRSTIPGINTPQVGRWHSFRKRSEDADDELGDTANINWDDIWSRKLGRGFLPPEIPTQDHEAVGTIVYFSDGAPEGLSNALHTLGSATKVGLIASSTPFVTGRPFTLFHGTSIYSSGAVGLYLASSARPRSYVEFPGLQKLTEPLTVTSSKGNLVHSLDNTNPSRLLLSAIEKSGSASRRVTVRAPDANMKDDQYYLAALRRVGEQYELHQLFTIMSGDPSRGTLALGSDTAPSEGTPVQIYRLPAEFSPDTLARYLVDSKTSAPRKTCNVIFTVSPDVDHRSVPVVINESMETIVLDDVFIAASENGFVVDDRVLGDGGDRPWRCTIRGGLFGLEWDR</sequence>
<keyword evidence="3" id="KW-1185">Reference proteome</keyword>
<dbReference type="InterPro" id="IPR013702">
    <property type="entry name" value="FIST_domain_N"/>
</dbReference>
<comment type="caution">
    <text evidence="2">The sequence shown here is derived from an EMBL/GenBank/DDBJ whole genome shotgun (WGS) entry which is preliminary data.</text>
</comment>